<dbReference type="Pfam" id="PF04290">
    <property type="entry name" value="DctQ"/>
    <property type="match status" value="1"/>
</dbReference>
<feature type="transmembrane region" description="Helical" evidence="9">
    <location>
        <begin position="90"/>
        <end position="110"/>
    </location>
</feature>
<keyword evidence="5 9" id="KW-0812">Transmembrane</keyword>
<evidence type="ECO:0000256" key="6">
    <source>
        <dbReference type="ARBA" id="ARBA00022989"/>
    </source>
</evidence>
<name>A0A6N1VDR4_9HYPH</name>
<dbReference type="GO" id="GO:0022857">
    <property type="term" value="F:transmembrane transporter activity"/>
    <property type="evidence" value="ECO:0007669"/>
    <property type="project" value="UniProtKB-UniRule"/>
</dbReference>
<dbReference type="PANTHER" id="PTHR35011:SF2">
    <property type="entry name" value="2,3-DIKETO-L-GULONATE TRAP TRANSPORTER SMALL PERMEASE PROTEIN YIAM"/>
    <property type="match status" value="1"/>
</dbReference>
<dbReference type="Proteomes" id="UP000509367">
    <property type="component" value="Chromosome"/>
</dbReference>
<keyword evidence="2 9" id="KW-0813">Transport</keyword>
<evidence type="ECO:0000259" key="10">
    <source>
        <dbReference type="Pfam" id="PF04290"/>
    </source>
</evidence>
<gene>
    <name evidence="11" type="ORF">HTY61_11300</name>
</gene>
<evidence type="ECO:0000256" key="3">
    <source>
        <dbReference type="ARBA" id="ARBA00022475"/>
    </source>
</evidence>
<feature type="domain" description="Tripartite ATP-independent periplasmic transporters DctQ component" evidence="10">
    <location>
        <begin position="27"/>
        <end position="156"/>
    </location>
</feature>
<evidence type="ECO:0000256" key="8">
    <source>
        <dbReference type="ARBA" id="ARBA00038436"/>
    </source>
</evidence>
<sequence length="169" mass="19285">MQRTLSAILTVVRRFFDVVIILLFSYMAIAVVAQVIGRYVFNYSIAWATETATYAQIWMVLVGAGYAMRRDMHVSIDLVLPLLPRIVRQLVTLLITAMALWFLWVVFQGSFRLIKIGVIQKSPALQIPMLYPYLSLPVGAAYFAFELILHQWNRLKGTDDPDDITSREG</sequence>
<evidence type="ECO:0000256" key="4">
    <source>
        <dbReference type="ARBA" id="ARBA00022519"/>
    </source>
</evidence>
<dbReference type="InterPro" id="IPR007387">
    <property type="entry name" value="TRAP_DctQ"/>
</dbReference>
<dbReference type="GO" id="GO:0005886">
    <property type="term" value="C:plasma membrane"/>
    <property type="evidence" value="ECO:0007669"/>
    <property type="project" value="UniProtKB-SubCell"/>
</dbReference>
<feature type="transmembrane region" description="Helical" evidence="9">
    <location>
        <begin position="53"/>
        <end position="69"/>
    </location>
</feature>
<feature type="transmembrane region" description="Helical" evidence="9">
    <location>
        <begin position="130"/>
        <end position="149"/>
    </location>
</feature>
<dbReference type="AlphaFoldDB" id="A0A6N1VDR4"/>
<keyword evidence="12" id="KW-1185">Reference proteome</keyword>
<protein>
    <recommendedName>
        <fullName evidence="9">TRAP transporter small permease protein</fullName>
    </recommendedName>
</protein>
<accession>A0A6N1VDR4</accession>
<keyword evidence="6 9" id="KW-1133">Transmembrane helix</keyword>
<feature type="transmembrane region" description="Helical" evidence="9">
    <location>
        <begin position="20"/>
        <end position="41"/>
    </location>
</feature>
<comment type="subunit">
    <text evidence="9">The complex comprises the extracytoplasmic solute receptor protein and the two transmembrane proteins.</text>
</comment>
<evidence type="ECO:0000256" key="5">
    <source>
        <dbReference type="ARBA" id="ARBA00022692"/>
    </source>
</evidence>
<dbReference type="PANTHER" id="PTHR35011">
    <property type="entry name" value="2,3-DIKETO-L-GULONATE TRAP TRANSPORTER SMALL PERMEASE PROTEIN YIAM"/>
    <property type="match status" value="1"/>
</dbReference>
<dbReference type="InterPro" id="IPR055348">
    <property type="entry name" value="DctQ"/>
</dbReference>
<keyword evidence="3" id="KW-1003">Cell membrane</keyword>
<dbReference type="EMBL" id="CP054836">
    <property type="protein sequence ID" value="QKV18994.1"/>
    <property type="molecule type" value="Genomic_DNA"/>
</dbReference>
<dbReference type="KEGG" id="orm:HTY61_11300"/>
<evidence type="ECO:0000256" key="1">
    <source>
        <dbReference type="ARBA" id="ARBA00004429"/>
    </source>
</evidence>
<comment type="function">
    <text evidence="9">Part of the tripartite ATP-independent periplasmic (TRAP) transport system.</text>
</comment>
<evidence type="ECO:0000256" key="9">
    <source>
        <dbReference type="RuleBase" id="RU369079"/>
    </source>
</evidence>
<dbReference type="GO" id="GO:0015740">
    <property type="term" value="P:C4-dicarboxylate transport"/>
    <property type="evidence" value="ECO:0007669"/>
    <property type="project" value="TreeGrafter"/>
</dbReference>
<organism evidence="11 12">
    <name type="scientific">Oricola thermophila</name>
    <dbReference type="NCBI Taxonomy" id="2742145"/>
    <lineage>
        <taxon>Bacteria</taxon>
        <taxon>Pseudomonadati</taxon>
        <taxon>Pseudomonadota</taxon>
        <taxon>Alphaproteobacteria</taxon>
        <taxon>Hyphomicrobiales</taxon>
        <taxon>Ahrensiaceae</taxon>
        <taxon>Oricola</taxon>
    </lineage>
</organism>
<comment type="similarity">
    <text evidence="8 9">Belongs to the TRAP transporter small permease family.</text>
</comment>
<evidence type="ECO:0000256" key="2">
    <source>
        <dbReference type="ARBA" id="ARBA00022448"/>
    </source>
</evidence>
<dbReference type="RefSeq" id="WP_175276886.1">
    <property type="nucleotide sequence ID" value="NZ_CP054836.1"/>
</dbReference>
<reference evidence="11 12" key="1">
    <citation type="submission" date="2020-06" db="EMBL/GenBank/DDBJ databases">
        <title>Oricola thermophila sp. nov. isolated from a tidal sediments.</title>
        <authorList>
            <person name="Kwon K.K."/>
            <person name="Yang S.-H."/>
            <person name="Park M.-J."/>
        </authorList>
    </citation>
    <scope>NUCLEOTIDE SEQUENCE [LARGE SCALE GENOMIC DNA]</scope>
    <source>
        <strain evidence="11 12">MEBiC13590</strain>
    </source>
</reference>
<keyword evidence="4 9" id="KW-0997">Cell inner membrane</keyword>
<proteinExistence type="inferred from homology"/>
<evidence type="ECO:0000256" key="7">
    <source>
        <dbReference type="ARBA" id="ARBA00023136"/>
    </source>
</evidence>
<comment type="subcellular location">
    <subcellularLocation>
        <location evidence="1 9">Cell inner membrane</location>
        <topology evidence="1 9">Multi-pass membrane protein</topology>
    </subcellularLocation>
</comment>
<keyword evidence="7 9" id="KW-0472">Membrane</keyword>
<evidence type="ECO:0000313" key="11">
    <source>
        <dbReference type="EMBL" id="QKV18994.1"/>
    </source>
</evidence>
<evidence type="ECO:0000313" key="12">
    <source>
        <dbReference type="Proteomes" id="UP000509367"/>
    </source>
</evidence>